<proteinExistence type="predicted"/>
<protein>
    <recommendedName>
        <fullName evidence="4">Reverse transcriptase domain-containing protein</fullName>
    </recommendedName>
</protein>
<keyword evidence="3" id="KW-1185">Reference proteome</keyword>
<sequence>MHSTFPSKVSKITPVFKSGDKYLIANYRPISTLPFLFKAFENIIYQRIINFINKHQHINMIFAKITAQSQL</sequence>
<dbReference type="Proteomes" id="UP000014760">
    <property type="component" value="Unassembled WGS sequence"/>
</dbReference>
<evidence type="ECO:0000313" key="3">
    <source>
        <dbReference type="Proteomes" id="UP000014760"/>
    </source>
</evidence>
<dbReference type="EMBL" id="AMQN01004089">
    <property type="status" value="NOT_ANNOTATED_CDS"/>
    <property type="molecule type" value="Genomic_DNA"/>
</dbReference>
<dbReference type="OrthoDB" id="426210at2759"/>
<evidence type="ECO:0008006" key="4">
    <source>
        <dbReference type="Google" id="ProtNLM"/>
    </source>
</evidence>
<dbReference type="HOGENOM" id="CLU_2742491_0_0_1"/>
<evidence type="ECO:0000313" key="1">
    <source>
        <dbReference type="EMBL" id="ELU17335.1"/>
    </source>
</evidence>
<accession>R7VL60</accession>
<dbReference type="EMBL" id="KB292570">
    <property type="protein sequence ID" value="ELU17335.1"/>
    <property type="molecule type" value="Genomic_DNA"/>
</dbReference>
<reference evidence="3" key="1">
    <citation type="submission" date="2012-12" db="EMBL/GenBank/DDBJ databases">
        <authorList>
            <person name="Hellsten U."/>
            <person name="Grimwood J."/>
            <person name="Chapman J.A."/>
            <person name="Shapiro H."/>
            <person name="Aerts A."/>
            <person name="Otillar R.P."/>
            <person name="Terry A.Y."/>
            <person name="Boore J.L."/>
            <person name="Simakov O."/>
            <person name="Marletaz F."/>
            <person name="Cho S.-J."/>
            <person name="Edsinger-Gonzales E."/>
            <person name="Havlak P."/>
            <person name="Kuo D.-H."/>
            <person name="Larsson T."/>
            <person name="Lv J."/>
            <person name="Arendt D."/>
            <person name="Savage R."/>
            <person name="Osoegawa K."/>
            <person name="de Jong P."/>
            <person name="Lindberg D.R."/>
            <person name="Seaver E.C."/>
            <person name="Weisblat D.A."/>
            <person name="Putnam N.H."/>
            <person name="Grigoriev I.V."/>
            <person name="Rokhsar D.S."/>
        </authorList>
    </citation>
    <scope>NUCLEOTIDE SEQUENCE</scope>
    <source>
        <strain evidence="3">I ESC-2004</strain>
    </source>
</reference>
<name>R7VL60_CAPTE</name>
<evidence type="ECO:0000313" key="2">
    <source>
        <dbReference type="EnsemblMetazoa" id="CapteP93425"/>
    </source>
</evidence>
<dbReference type="AlphaFoldDB" id="R7VL60"/>
<reference evidence="1 3" key="2">
    <citation type="journal article" date="2013" name="Nature">
        <title>Insights into bilaterian evolution from three spiralian genomes.</title>
        <authorList>
            <person name="Simakov O."/>
            <person name="Marletaz F."/>
            <person name="Cho S.J."/>
            <person name="Edsinger-Gonzales E."/>
            <person name="Havlak P."/>
            <person name="Hellsten U."/>
            <person name="Kuo D.H."/>
            <person name="Larsson T."/>
            <person name="Lv J."/>
            <person name="Arendt D."/>
            <person name="Savage R."/>
            <person name="Osoegawa K."/>
            <person name="de Jong P."/>
            <person name="Grimwood J."/>
            <person name="Chapman J.A."/>
            <person name="Shapiro H."/>
            <person name="Aerts A."/>
            <person name="Otillar R.P."/>
            <person name="Terry A.Y."/>
            <person name="Boore J.L."/>
            <person name="Grigoriev I.V."/>
            <person name="Lindberg D.R."/>
            <person name="Seaver E.C."/>
            <person name="Weisblat D.A."/>
            <person name="Putnam N.H."/>
            <person name="Rokhsar D.S."/>
        </authorList>
    </citation>
    <scope>NUCLEOTIDE SEQUENCE</scope>
    <source>
        <strain evidence="1 3">I ESC-2004</strain>
    </source>
</reference>
<reference evidence="2" key="3">
    <citation type="submission" date="2015-06" db="UniProtKB">
        <authorList>
            <consortium name="EnsemblMetazoa"/>
        </authorList>
    </citation>
    <scope>IDENTIFICATION</scope>
</reference>
<organism evidence="1">
    <name type="scientific">Capitella teleta</name>
    <name type="common">Polychaete worm</name>
    <dbReference type="NCBI Taxonomy" id="283909"/>
    <lineage>
        <taxon>Eukaryota</taxon>
        <taxon>Metazoa</taxon>
        <taxon>Spiralia</taxon>
        <taxon>Lophotrochozoa</taxon>
        <taxon>Annelida</taxon>
        <taxon>Polychaeta</taxon>
        <taxon>Sedentaria</taxon>
        <taxon>Scolecida</taxon>
        <taxon>Capitellidae</taxon>
        <taxon>Capitella</taxon>
    </lineage>
</organism>
<dbReference type="EnsemblMetazoa" id="CapteT93425">
    <property type="protein sequence ID" value="CapteP93425"/>
    <property type="gene ID" value="CapteG93425"/>
</dbReference>
<gene>
    <name evidence="1" type="ORF">CAPTEDRAFT_93425</name>
</gene>